<feature type="domain" description="PPM-type phosphatase" evidence="1">
    <location>
        <begin position="10"/>
        <end position="199"/>
    </location>
</feature>
<dbReference type="SMART" id="SM00331">
    <property type="entry name" value="PP2C_SIG"/>
    <property type="match status" value="1"/>
</dbReference>
<dbReference type="PANTHER" id="PTHR35801:SF1">
    <property type="entry name" value="PHOSPHOSERINE PHOSPHATASE RSBX"/>
    <property type="match status" value="1"/>
</dbReference>
<organism evidence="2 3">
    <name type="scientific">Eiseniibacteriota bacterium</name>
    <dbReference type="NCBI Taxonomy" id="2212470"/>
    <lineage>
        <taxon>Bacteria</taxon>
        <taxon>Candidatus Eiseniibacteriota</taxon>
    </lineage>
</organism>
<protein>
    <submittedName>
        <fullName evidence="2">Stage II sporulation protein E (SpoIIE)</fullName>
    </submittedName>
</protein>
<dbReference type="Pfam" id="PF07228">
    <property type="entry name" value="SpoIIE"/>
    <property type="match status" value="1"/>
</dbReference>
<dbReference type="InterPro" id="IPR039248">
    <property type="entry name" value="Ptase_RsbX"/>
</dbReference>
<dbReference type="Proteomes" id="UP000320184">
    <property type="component" value="Unassembled WGS sequence"/>
</dbReference>
<dbReference type="PANTHER" id="PTHR35801">
    <property type="entry name" value="PHOSPHOSERINE PHOSPHATASE RSBX"/>
    <property type="match status" value="1"/>
</dbReference>
<name>A0A538SNF6_UNCEI</name>
<accession>A0A538SNF6</accession>
<dbReference type="EMBL" id="VBOT01000027">
    <property type="protein sequence ID" value="TMQ52903.1"/>
    <property type="molecule type" value="Genomic_DNA"/>
</dbReference>
<dbReference type="InterPro" id="IPR036457">
    <property type="entry name" value="PPM-type-like_dom_sf"/>
</dbReference>
<evidence type="ECO:0000259" key="1">
    <source>
        <dbReference type="PROSITE" id="PS51746"/>
    </source>
</evidence>
<dbReference type="Gene3D" id="3.60.40.10">
    <property type="entry name" value="PPM-type phosphatase domain"/>
    <property type="match status" value="1"/>
</dbReference>
<evidence type="ECO:0000313" key="3">
    <source>
        <dbReference type="Proteomes" id="UP000320184"/>
    </source>
</evidence>
<sequence length="203" mass="21109">MERVITPPVEWAAASRPLDPRDESGDQYLVRITPNGVLVVVADGVGHGREAARAARTAIALMADAEGDGVIGAVRRCHEGLRPTRGAALSLAWFGGARGDVTWIGIGSVAGVLVRSSDGAGRQEALLLRGGVLGRNLPALRAETLTVFPGDMLVLATDGIHPRFALELRSTGSPQQVADHILAAHGTGDDDALVVVARYRGGS</sequence>
<proteinExistence type="predicted"/>
<comment type="caution">
    <text evidence="2">The sequence shown here is derived from an EMBL/GenBank/DDBJ whole genome shotgun (WGS) entry which is preliminary data.</text>
</comment>
<dbReference type="InterPro" id="IPR001932">
    <property type="entry name" value="PPM-type_phosphatase-like_dom"/>
</dbReference>
<gene>
    <name evidence="2" type="ORF">E6K73_02085</name>
</gene>
<evidence type="ECO:0000313" key="2">
    <source>
        <dbReference type="EMBL" id="TMQ52903.1"/>
    </source>
</evidence>
<reference evidence="2 3" key="1">
    <citation type="journal article" date="2019" name="Nat. Microbiol.">
        <title>Mediterranean grassland soil C-N compound turnover is dependent on rainfall and depth, and is mediated by genomically divergent microorganisms.</title>
        <authorList>
            <person name="Diamond S."/>
            <person name="Andeer P.F."/>
            <person name="Li Z."/>
            <person name="Crits-Christoph A."/>
            <person name="Burstein D."/>
            <person name="Anantharaman K."/>
            <person name="Lane K.R."/>
            <person name="Thomas B.C."/>
            <person name="Pan C."/>
            <person name="Northen T.R."/>
            <person name="Banfield J.F."/>
        </authorList>
    </citation>
    <scope>NUCLEOTIDE SEQUENCE [LARGE SCALE GENOMIC DNA]</scope>
    <source>
        <strain evidence="2">WS_3</strain>
    </source>
</reference>
<dbReference type="AlphaFoldDB" id="A0A538SNF6"/>
<dbReference type="PROSITE" id="PS51746">
    <property type="entry name" value="PPM_2"/>
    <property type="match status" value="1"/>
</dbReference>
<dbReference type="SUPFAM" id="SSF81606">
    <property type="entry name" value="PP2C-like"/>
    <property type="match status" value="1"/>
</dbReference>